<name>A0A9W4WX77_9GLOM</name>
<dbReference type="Gene3D" id="1.10.510.10">
    <property type="entry name" value="Transferase(Phosphotransferase) domain 1"/>
    <property type="match status" value="1"/>
</dbReference>
<dbReference type="SUPFAM" id="SSF56112">
    <property type="entry name" value="Protein kinase-like (PK-like)"/>
    <property type="match status" value="1"/>
</dbReference>
<keyword evidence="3" id="KW-1185">Reference proteome</keyword>
<dbReference type="GO" id="GO:0005737">
    <property type="term" value="C:cytoplasm"/>
    <property type="evidence" value="ECO:0007669"/>
    <property type="project" value="TreeGrafter"/>
</dbReference>
<accession>A0A9W4WX77</accession>
<dbReference type="InterPro" id="IPR050167">
    <property type="entry name" value="Ser_Thr_protein_kinase"/>
</dbReference>
<sequence length="262" mass="30469">MKFNRNGFECYGVTQDPSSKKYMIVTDFYKGGDLRHFFRYHSYKLNWTKKLDMLLQLARDLRNIHNANLVHRDFHSGNVLVDSIVCIADLGQSRDETLQTTTEVSGVLPYVAPEVLCEQPYTKAADIYSFGIIMWEFTSFQLPFLESPHDIDLAISIYKGLRPKPIEGTPSCYVELMQLCWNSDPMKRPTAEYIANTLQNWFESLDKNMMYQFQASDEINSVREISQLVNQSAIYTSRRLPTIPIVNDYRTRQFDLTLPEEN</sequence>
<feature type="domain" description="Protein kinase" evidence="1">
    <location>
        <begin position="1"/>
        <end position="202"/>
    </location>
</feature>
<dbReference type="Pfam" id="PF07714">
    <property type="entry name" value="PK_Tyr_Ser-Thr"/>
    <property type="match status" value="1"/>
</dbReference>
<reference evidence="2" key="1">
    <citation type="submission" date="2022-08" db="EMBL/GenBank/DDBJ databases">
        <authorList>
            <person name="Kallberg Y."/>
            <person name="Tangrot J."/>
            <person name="Rosling A."/>
        </authorList>
    </citation>
    <scope>NUCLEOTIDE SEQUENCE</scope>
    <source>
        <strain evidence="2">Wild A</strain>
    </source>
</reference>
<dbReference type="InterPro" id="IPR001245">
    <property type="entry name" value="Ser-Thr/Tyr_kinase_cat_dom"/>
</dbReference>
<proteinExistence type="predicted"/>
<dbReference type="OrthoDB" id="2418574at2759"/>
<dbReference type="GO" id="GO:0004672">
    <property type="term" value="F:protein kinase activity"/>
    <property type="evidence" value="ECO:0007669"/>
    <property type="project" value="InterPro"/>
</dbReference>
<evidence type="ECO:0000313" key="3">
    <source>
        <dbReference type="Proteomes" id="UP001153678"/>
    </source>
</evidence>
<gene>
    <name evidence="2" type="ORF">FWILDA_LOCUS12275</name>
</gene>
<dbReference type="PROSITE" id="PS50011">
    <property type="entry name" value="PROTEIN_KINASE_DOM"/>
    <property type="match status" value="1"/>
</dbReference>
<dbReference type="AlphaFoldDB" id="A0A9W4WX77"/>
<dbReference type="Proteomes" id="UP001153678">
    <property type="component" value="Unassembled WGS sequence"/>
</dbReference>
<dbReference type="PRINTS" id="PR00109">
    <property type="entry name" value="TYRKINASE"/>
</dbReference>
<dbReference type="GO" id="GO:0005524">
    <property type="term" value="F:ATP binding"/>
    <property type="evidence" value="ECO:0007669"/>
    <property type="project" value="InterPro"/>
</dbReference>
<dbReference type="EMBL" id="CAMKVN010003887">
    <property type="protein sequence ID" value="CAI2185834.1"/>
    <property type="molecule type" value="Genomic_DNA"/>
</dbReference>
<evidence type="ECO:0000259" key="1">
    <source>
        <dbReference type="PROSITE" id="PS50011"/>
    </source>
</evidence>
<dbReference type="PANTHER" id="PTHR23257">
    <property type="entry name" value="SERINE-THREONINE PROTEIN KINASE"/>
    <property type="match status" value="1"/>
</dbReference>
<dbReference type="InterPro" id="IPR000719">
    <property type="entry name" value="Prot_kinase_dom"/>
</dbReference>
<evidence type="ECO:0000313" key="2">
    <source>
        <dbReference type="EMBL" id="CAI2185834.1"/>
    </source>
</evidence>
<organism evidence="2 3">
    <name type="scientific">Funneliformis geosporum</name>
    <dbReference type="NCBI Taxonomy" id="1117311"/>
    <lineage>
        <taxon>Eukaryota</taxon>
        <taxon>Fungi</taxon>
        <taxon>Fungi incertae sedis</taxon>
        <taxon>Mucoromycota</taxon>
        <taxon>Glomeromycotina</taxon>
        <taxon>Glomeromycetes</taxon>
        <taxon>Glomerales</taxon>
        <taxon>Glomeraceae</taxon>
        <taxon>Funneliformis</taxon>
    </lineage>
</organism>
<comment type="caution">
    <text evidence="2">The sequence shown here is derived from an EMBL/GenBank/DDBJ whole genome shotgun (WGS) entry which is preliminary data.</text>
</comment>
<protein>
    <submittedName>
        <fullName evidence="2">3638_t:CDS:1</fullName>
    </submittedName>
</protein>
<dbReference type="GO" id="GO:0007165">
    <property type="term" value="P:signal transduction"/>
    <property type="evidence" value="ECO:0007669"/>
    <property type="project" value="TreeGrafter"/>
</dbReference>
<dbReference type="PANTHER" id="PTHR23257:SF963">
    <property type="entry name" value="AT08303P"/>
    <property type="match status" value="1"/>
</dbReference>
<dbReference type="InterPro" id="IPR011009">
    <property type="entry name" value="Kinase-like_dom_sf"/>
</dbReference>